<proteinExistence type="predicted"/>
<dbReference type="InterPro" id="IPR011048">
    <property type="entry name" value="Haem_d1_sf"/>
</dbReference>
<gene>
    <name evidence="1" type="ORF">AC579_10369</name>
</gene>
<dbReference type="Proteomes" id="UP000073492">
    <property type="component" value="Unassembled WGS sequence"/>
</dbReference>
<dbReference type="EMBL" id="LFZO01000877">
    <property type="protein sequence ID" value="KXS95657.1"/>
    <property type="molecule type" value="Genomic_DNA"/>
</dbReference>
<accession>A0A139GZN2</accession>
<keyword evidence="2" id="KW-1185">Reference proteome</keyword>
<dbReference type="PANTHER" id="PTHR47197">
    <property type="entry name" value="PROTEIN NIRF"/>
    <property type="match status" value="1"/>
</dbReference>
<dbReference type="PANTHER" id="PTHR47197:SF3">
    <property type="entry name" value="DIHYDRO-HEME D1 DEHYDROGENASE"/>
    <property type="match status" value="1"/>
</dbReference>
<protein>
    <submittedName>
        <fullName evidence="1">Uncharacterized protein</fullName>
    </submittedName>
</protein>
<evidence type="ECO:0000313" key="1">
    <source>
        <dbReference type="EMBL" id="KXS95657.1"/>
    </source>
</evidence>
<evidence type="ECO:0000313" key="2">
    <source>
        <dbReference type="Proteomes" id="UP000073492"/>
    </source>
</evidence>
<dbReference type="Gene3D" id="2.130.10.10">
    <property type="entry name" value="YVTN repeat-like/Quinoprotein amine dehydrogenase"/>
    <property type="match status" value="1"/>
</dbReference>
<dbReference type="InterPro" id="IPR015943">
    <property type="entry name" value="WD40/YVTN_repeat-like_dom_sf"/>
</dbReference>
<dbReference type="AlphaFoldDB" id="A0A139GZN2"/>
<comment type="caution">
    <text evidence="1">The sequence shown here is derived from an EMBL/GenBank/DDBJ whole genome shotgun (WGS) entry which is preliminary data.</text>
</comment>
<dbReference type="OrthoDB" id="3646409at2759"/>
<name>A0A139GZN2_9PEZI</name>
<dbReference type="InterPro" id="IPR051200">
    <property type="entry name" value="Host-pathogen_enzymatic-act"/>
</dbReference>
<reference evidence="1 2" key="1">
    <citation type="submission" date="2015-07" db="EMBL/GenBank/DDBJ databases">
        <title>Comparative genomics of the Sigatoka disease complex on banana suggests a link between parallel evolutionary changes in Pseudocercospora fijiensis and Pseudocercospora eumusae and increased virulence on the banana host.</title>
        <authorList>
            <person name="Chang T.-C."/>
            <person name="Salvucci A."/>
            <person name="Crous P.W."/>
            <person name="Stergiopoulos I."/>
        </authorList>
    </citation>
    <scope>NUCLEOTIDE SEQUENCE [LARGE SCALE GENOMIC DNA]</scope>
    <source>
        <strain evidence="1 2">CBS 116634</strain>
    </source>
</reference>
<dbReference type="SUPFAM" id="SSF51004">
    <property type="entry name" value="C-terminal (heme d1) domain of cytochrome cd1-nitrite reductase"/>
    <property type="match status" value="1"/>
</dbReference>
<sequence>MRKVKAIRTANNSIATTPYVDRRPPEALFAPDTRTVWIGTRAVSSVEIIDGMNVTMLGRITTGKGPRKVLFGPDGQTAYVDHIMDLIIAVIDVPRQMVKYNITCLQFGKPSNELSQLHLMLDGHLADTAKSSPPVDR</sequence>
<organism evidence="1 2">
    <name type="scientific">Pseudocercospora musae</name>
    <dbReference type="NCBI Taxonomy" id="113226"/>
    <lineage>
        <taxon>Eukaryota</taxon>
        <taxon>Fungi</taxon>
        <taxon>Dikarya</taxon>
        <taxon>Ascomycota</taxon>
        <taxon>Pezizomycotina</taxon>
        <taxon>Dothideomycetes</taxon>
        <taxon>Dothideomycetidae</taxon>
        <taxon>Mycosphaerellales</taxon>
        <taxon>Mycosphaerellaceae</taxon>
        <taxon>Pseudocercospora</taxon>
    </lineage>
</organism>